<dbReference type="SUPFAM" id="SSF56801">
    <property type="entry name" value="Acetyl-CoA synthetase-like"/>
    <property type="match status" value="1"/>
</dbReference>
<proteinExistence type="predicted"/>
<evidence type="ECO:0000313" key="2">
    <source>
        <dbReference type="Proteomes" id="UP000186221"/>
    </source>
</evidence>
<reference evidence="2" key="1">
    <citation type="submission" date="2017-01" db="EMBL/GenBank/DDBJ databases">
        <authorList>
            <person name="Varghese N."/>
            <person name="Submissions S."/>
        </authorList>
    </citation>
    <scope>NUCLEOTIDE SEQUENCE [LARGE SCALE GENOMIC DNA]</scope>
    <source>
        <strain evidence="2">DSM 19945</strain>
    </source>
</reference>
<dbReference type="AlphaFoldDB" id="A0A1N7KBH2"/>
<dbReference type="OrthoDB" id="2087814at2"/>
<dbReference type="RefSeq" id="WP_076483896.1">
    <property type="nucleotide sequence ID" value="NZ_FTOG01000002.1"/>
</dbReference>
<gene>
    <name evidence="1" type="ORF">SAMN05421580_102328</name>
</gene>
<sequence>MSDELKAIEDALEIFGTVPTLDEMPRRNLADKGIAGPTAAHVIEEVHTPFNLAYLTFTTGSSAFQNIVGVTHAELPDRSAVAREIFGRLNLEGGAKMLVTYPPLVNVFSKQALEDSAVTWSHLKRSSRDALLLAACKEQPQVILGESSFLRASLEQADALGLRAQMPEGCVLLCAGTPLDEELIARAASFGYTVHDLYGCQEFGWLALDGRPLRDDISLVPSPRGDAWRELVVGGLPMGDSFVVSKVGHVCDREGEIITYRRARTYPEYEVVVTHTTATAADTIEKAARTILRIKSRVVKISPDLVTGAETTRLELVPGVVGGTADAAEKIVIEGPQATKLFEAMVQAQRDMSSHAKTDPAWVKGR</sequence>
<dbReference type="STRING" id="453582.SAMN05421580_102328"/>
<keyword evidence="2" id="KW-1185">Reference proteome</keyword>
<evidence type="ECO:0000313" key="1">
    <source>
        <dbReference type="EMBL" id="SIS58774.1"/>
    </source>
</evidence>
<name>A0A1N7KBH2_9RHOB</name>
<dbReference type="EMBL" id="FTOG01000002">
    <property type="protein sequence ID" value="SIS58774.1"/>
    <property type="molecule type" value="Genomic_DNA"/>
</dbReference>
<dbReference type="Proteomes" id="UP000186221">
    <property type="component" value="Unassembled WGS sequence"/>
</dbReference>
<organism evidence="1 2">
    <name type="scientific">Rhodobacter aestuarii</name>
    <dbReference type="NCBI Taxonomy" id="453582"/>
    <lineage>
        <taxon>Bacteria</taxon>
        <taxon>Pseudomonadati</taxon>
        <taxon>Pseudomonadota</taxon>
        <taxon>Alphaproteobacteria</taxon>
        <taxon>Rhodobacterales</taxon>
        <taxon>Rhodobacter group</taxon>
        <taxon>Rhodobacter</taxon>
    </lineage>
</organism>
<protein>
    <submittedName>
        <fullName evidence="1">Uncharacterized protein</fullName>
    </submittedName>
</protein>
<dbReference type="Gene3D" id="3.40.50.12780">
    <property type="entry name" value="N-terminal domain of ligase-like"/>
    <property type="match status" value="1"/>
</dbReference>
<dbReference type="InterPro" id="IPR042099">
    <property type="entry name" value="ANL_N_sf"/>
</dbReference>
<accession>A0A1N7KBH2</accession>